<feature type="domain" description="Enkurin" evidence="7">
    <location>
        <begin position="159"/>
        <end position="251"/>
    </location>
</feature>
<feature type="compositionally biased region" description="Basic and acidic residues" evidence="6">
    <location>
        <begin position="79"/>
        <end position="91"/>
    </location>
</feature>
<keyword evidence="3" id="KW-0963">Cytoplasm</keyword>
<keyword evidence="4" id="KW-0206">Cytoskeleton</keyword>
<evidence type="ECO:0000256" key="4">
    <source>
        <dbReference type="ARBA" id="ARBA00023212"/>
    </source>
</evidence>
<accession>A0AAW1EYX3</accession>
<dbReference type="GO" id="GO:0005516">
    <property type="term" value="F:calmodulin binding"/>
    <property type="evidence" value="ECO:0007669"/>
    <property type="project" value="TreeGrafter"/>
</dbReference>
<dbReference type="InterPro" id="IPR052102">
    <property type="entry name" value="Enkurin_domain-protein"/>
</dbReference>
<reference evidence="8 9" key="1">
    <citation type="journal article" date="2024" name="Genome Biol. Evol.">
        <title>Chromosome-level genome assembly of the viviparous eelpout Zoarces viviparus.</title>
        <authorList>
            <person name="Fuhrmann N."/>
            <person name="Brasseur M.V."/>
            <person name="Bakowski C.E."/>
            <person name="Podsiadlowski L."/>
            <person name="Prost S."/>
            <person name="Krehenwinkel H."/>
            <person name="Mayer C."/>
        </authorList>
    </citation>
    <scope>NUCLEOTIDE SEQUENCE [LARGE SCALE GENOMIC DNA]</scope>
    <source>
        <strain evidence="8">NO-MEL_2022_Ind0_liver</strain>
    </source>
</reference>
<evidence type="ECO:0000256" key="5">
    <source>
        <dbReference type="ARBA" id="ARBA00023273"/>
    </source>
</evidence>
<comment type="subcellular location">
    <subcellularLocation>
        <location evidence="1">Cell projection</location>
        <location evidence="1">Cilium</location>
    </subcellularLocation>
    <subcellularLocation>
        <location evidence="2">Cytoplasm</location>
        <location evidence="2">Cytoskeleton</location>
    </subcellularLocation>
</comment>
<proteinExistence type="predicted"/>
<evidence type="ECO:0000313" key="8">
    <source>
        <dbReference type="EMBL" id="KAK9527513.1"/>
    </source>
</evidence>
<evidence type="ECO:0000256" key="1">
    <source>
        <dbReference type="ARBA" id="ARBA00004138"/>
    </source>
</evidence>
<dbReference type="PROSITE" id="PS51665">
    <property type="entry name" value="ENKURIN"/>
    <property type="match status" value="1"/>
</dbReference>
<dbReference type="Pfam" id="PF13864">
    <property type="entry name" value="Enkurin"/>
    <property type="match status" value="1"/>
</dbReference>
<evidence type="ECO:0000256" key="3">
    <source>
        <dbReference type="ARBA" id="ARBA00022490"/>
    </source>
</evidence>
<feature type="region of interest" description="Disordered" evidence="6">
    <location>
        <begin position="1"/>
        <end position="98"/>
    </location>
</feature>
<dbReference type="InterPro" id="IPR027012">
    <property type="entry name" value="Enkurin_dom"/>
</dbReference>
<dbReference type="GO" id="GO:0005879">
    <property type="term" value="C:axonemal microtubule"/>
    <property type="evidence" value="ECO:0007669"/>
    <property type="project" value="TreeGrafter"/>
</dbReference>
<gene>
    <name evidence="8" type="ORF">VZT92_014070</name>
</gene>
<keyword evidence="9" id="KW-1185">Reference proteome</keyword>
<organism evidence="8 9">
    <name type="scientific">Zoarces viviparus</name>
    <name type="common">Viviparous eelpout</name>
    <name type="synonym">Blennius viviparus</name>
    <dbReference type="NCBI Taxonomy" id="48416"/>
    <lineage>
        <taxon>Eukaryota</taxon>
        <taxon>Metazoa</taxon>
        <taxon>Chordata</taxon>
        <taxon>Craniata</taxon>
        <taxon>Vertebrata</taxon>
        <taxon>Euteleostomi</taxon>
        <taxon>Actinopterygii</taxon>
        <taxon>Neopterygii</taxon>
        <taxon>Teleostei</taxon>
        <taxon>Neoteleostei</taxon>
        <taxon>Acanthomorphata</taxon>
        <taxon>Eupercaria</taxon>
        <taxon>Perciformes</taxon>
        <taxon>Cottioidei</taxon>
        <taxon>Zoarcales</taxon>
        <taxon>Zoarcidae</taxon>
        <taxon>Zoarcinae</taxon>
        <taxon>Zoarces</taxon>
    </lineage>
</organism>
<dbReference type="EMBL" id="JBCEZU010000112">
    <property type="protein sequence ID" value="KAK9527513.1"/>
    <property type="molecule type" value="Genomic_DNA"/>
</dbReference>
<name>A0AAW1EYX3_ZOAVI</name>
<dbReference type="PANTHER" id="PTHR21490:SF0">
    <property type="entry name" value="ENKURIN"/>
    <property type="match status" value="1"/>
</dbReference>
<dbReference type="Proteomes" id="UP001488805">
    <property type="component" value="Unassembled WGS sequence"/>
</dbReference>
<evidence type="ECO:0000256" key="6">
    <source>
        <dbReference type="SAM" id="MobiDB-lite"/>
    </source>
</evidence>
<sequence length="254" mass="29658">MFGVGNPPENVYSRRTKEEAHAQKPKRYMSKYRPTVVLEEKSSKRPMRTMGPAKVEVPSPKNFLRKHSKEPKLPGKAQRSKEHTCTVKKPDVPAQTDRPLMGIHTKRDFVQTATAVTMKPQLASVDTRNGHRQLLETSGLVPKYIKKKDYGEVPEYLQQRKEDERRAQEEYEDFVNEQRERGAMKCLSEQERQATLEGLKKTWDELHHEYQGLSFVTDNLRKKSQREQLEVALQKVENDMDLFKKFTTIYIPNN</sequence>
<protein>
    <recommendedName>
        <fullName evidence="7">Enkurin domain-containing protein</fullName>
    </recommendedName>
</protein>
<comment type="caution">
    <text evidence="8">The sequence shown here is derived from an EMBL/GenBank/DDBJ whole genome shotgun (WGS) entry which is preliminary data.</text>
</comment>
<dbReference type="PANTHER" id="PTHR21490">
    <property type="entry name" value="ENKURIN-RELATED"/>
    <property type="match status" value="1"/>
</dbReference>
<evidence type="ECO:0000256" key="2">
    <source>
        <dbReference type="ARBA" id="ARBA00004245"/>
    </source>
</evidence>
<keyword evidence="5" id="KW-0966">Cell projection</keyword>
<evidence type="ECO:0000259" key="7">
    <source>
        <dbReference type="PROSITE" id="PS51665"/>
    </source>
</evidence>
<evidence type="ECO:0000313" key="9">
    <source>
        <dbReference type="Proteomes" id="UP001488805"/>
    </source>
</evidence>
<dbReference type="AlphaFoldDB" id="A0AAW1EYX3"/>
<dbReference type="GO" id="GO:0001669">
    <property type="term" value="C:acrosomal vesicle"/>
    <property type="evidence" value="ECO:0007669"/>
    <property type="project" value="TreeGrafter"/>
</dbReference>